<dbReference type="InterPro" id="IPR043148">
    <property type="entry name" value="TagF_C"/>
</dbReference>
<dbReference type="Gene3D" id="3.40.50.12580">
    <property type="match status" value="1"/>
</dbReference>
<dbReference type="Proteomes" id="UP001060919">
    <property type="component" value="Chromosome"/>
</dbReference>
<gene>
    <name evidence="1" type="ORF">AsAng_0044150</name>
</gene>
<dbReference type="KEGG" id="aup:AsAng_0044150"/>
<evidence type="ECO:0008006" key="3">
    <source>
        <dbReference type="Google" id="ProtNLM"/>
    </source>
</evidence>
<reference evidence="1" key="1">
    <citation type="submission" date="2022-09" db="EMBL/GenBank/DDBJ databases">
        <title>Aureispira anguillicida sp. nov., isolated from Leptocephalus of Japanese eel Anguilla japonica.</title>
        <authorList>
            <person name="Yuasa K."/>
            <person name="Mekata T."/>
            <person name="Ikunari K."/>
        </authorList>
    </citation>
    <scope>NUCLEOTIDE SEQUENCE</scope>
    <source>
        <strain evidence="1">EL160426</strain>
    </source>
</reference>
<dbReference type="GO" id="GO:0015774">
    <property type="term" value="P:polysaccharide transport"/>
    <property type="evidence" value="ECO:0007669"/>
    <property type="project" value="InterPro"/>
</dbReference>
<dbReference type="GO" id="GO:0000271">
    <property type="term" value="P:polysaccharide biosynthetic process"/>
    <property type="evidence" value="ECO:0007669"/>
    <property type="project" value="InterPro"/>
</dbReference>
<sequence length="486" mass="56135">MKIMFFEPYTRHSPHFEYCLEQIQVHLDKGNEVFFVGCNAEFSACDNNLFHSSAICKSCVERCDKGISLLSKKVKINNSIIITPEEQVIVDEYIQKVVFNNVEELKKIKFRDFDLGMGVASSLITHFRNPYFDVKRNKRLIRNYIESSIKVYLSLKRYVEDEKIDAIHIFNGRLAHLRPALRVAEEKGIDYYTHEAGASRNKYAIYKNMMPHNFTKRRELIREFWESADKNERVKMGASFYEDQATGRARDKSFHHVKDQKKNALPSNWDASKTNLVIFNSSEDEFAAIASKRSMGVYPSQLVGIQKMVEGLKDNEDYHIYLRIHPNLRNANKKILEELYQITAPNLTILGPKDPTSTYELIDKATAVITFISTVGIEAAFRGKIAIVVGNAMYSDLGGTYAPKSQEEVISLLNKVKDLPPLDKEGAYIYGYYRKYYGILCKYYESEGLSKGKFKGVNLDDACSALPLTRFFEKLQWVRKHYFRYN</sequence>
<dbReference type="InterPro" id="IPR007833">
    <property type="entry name" value="Capsule_polysaccharide_synth"/>
</dbReference>
<dbReference type="RefSeq" id="WP_264788932.1">
    <property type="nucleotide sequence ID" value="NZ_AP026867.1"/>
</dbReference>
<dbReference type="AlphaFoldDB" id="A0A916DTY7"/>
<protein>
    <recommendedName>
        <fullName evidence="3">Capsule polysaccharide biosynthesis protein</fullName>
    </recommendedName>
</protein>
<keyword evidence="2" id="KW-1185">Reference proteome</keyword>
<evidence type="ECO:0000313" key="1">
    <source>
        <dbReference type="EMBL" id="BDS13674.1"/>
    </source>
</evidence>
<organism evidence="1 2">
    <name type="scientific">Aureispira anguillae</name>
    <dbReference type="NCBI Taxonomy" id="2864201"/>
    <lineage>
        <taxon>Bacteria</taxon>
        <taxon>Pseudomonadati</taxon>
        <taxon>Bacteroidota</taxon>
        <taxon>Saprospiria</taxon>
        <taxon>Saprospirales</taxon>
        <taxon>Saprospiraceae</taxon>
        <taxon>Aureispira</taxon>
    </lineage>
</organism>
<dbReference type="SUPFAM" id="SSF53756">
    <property type="entry name" value="UDP-Glycosyltransferase/glycogen phosphorylase"/>
    <property type="match status" value="1"/>
</dbReference>
<accession>A0A916DTY7</accession>
<dbReference type="EMBL" id="AP026867">
    <property type="protein sequence ID" value="BDS13674.1"/>
    <property type="molecule type" value="Genomic_DNA"/>
</dbReference>
<name>A0A916DTY7_9BACT</name>
<proteinExistence type="predicted"/>
<evidence type="ECO:0000313" key="2">
    <source>
        <dbReference type="Proteomes" id="UP001060919"/>
    </source>
</evidence>
<dbReference type="Pfam" id="PF05159">
    <property type="entry name" value="Capsule_synth"/>
    <property type="match status" value="1"/>
</dbReference>